<gene>
    <name evidence="3" type="ORF">Ahy_A05g025811</name>
</gene>
<keyword evidence="4" id="KW-1185">Reference proteome</keyword>
<evidence type="ECO:0000256" key="2">
    <source>
        <dbReference type="SAM" id="SignalP"/>
    </source>
</evidence>
<keyword evidence="2" id="KW-0732">Signal</keyword>
<feature type="region of interest" description="Disordered" evidence="1">
    <location>
        <begin position="138"/>
        <end position="158"/>
    </location>
</feature>
<feature type="chain" id="PRO_5019580849" evidence="2">
    <location>
        <begin position="24"/>
        <end position="158"/>
    </location>
</feature>
<evidence type="ECO:0000313" key="4">
    <source>
        <dbReference type="Proteomes" id="UP000289738"/>
    </source>
</evidence>
<feature type="signal peptide" evidence="2">
    <location>
        <begin position="1"/>
        <end position="23"/>
    </location>
</feature>
<accession>A0A445D9J1</accession>
<protein>
    <submittedName>
        <fullName evidence="3">Uncharacterized protein</fullName>
    </submittedName>
</protein>
<organism evidence="3 4">
    <name type="scientific">Arachis hypogaea</name>
    <name type="common">Peanut</name>
    <dbReference type="NCBI Taxonomy" id="3818"/>
    <lineage>
        <taxon>Eukaryota</taxon>
        <taxon>Viridiplantae</taxon>
        <taxon>Streptophyta</taxon>
        <taxon>Embryophyta</taxon>
        <taxon>Tracheophyta</taxon>
        <taxon>Spermatophyta</taxon>
        <taxon>Magnoliopsida</taxon>
        <taxon>eudicotyledons</taxon>
        <taxon>Gunneridae</taxon>
        <taxon>Pentapetalae</taxon>
        <taxon>rosids</taxon>
        <taxon>fabids</taxon>
        <taxon>Fabales</taxon>
        <taxon>Fabaceae</taxon>
        <taxon>Papilionoideae</taxon>
        <taxon>50 kb inversion clade</taxon>
        <taxon>dalbergioids sensu lato</taxon>
        <taxon>Dalbergieae</taxon>
        <taxon>Pterocarpus clade</taxon>
        <taxon>Arachis</taxon>
    </lineage>
</organism>
<name>A0A445D9J1_ARAHY</name>
<reference evidence="3 4" key="1">
    <citation type="submission" date="2019-01" db="EMBL/GenBank/DDBJ databases">
        <title>Sequencing of cultivated peanut Arachis hypogaea provides insights into genome evolution and oil improvement.</title>
        <authorList>
            <person name="Chen X."/>
        </authorList>
    </citation>
    <scope>NUCLEOTIDE SEQUENCE [LARGE SCALE GENOMIC DNA]</scope>
    <source>
        <strain evidence="4">cv. Fuhuasheng</strain>
        <tissue evidence="3">Leaves</tissue>
    </source>
</reference>
<dbReference type="Proteomes" id="UP000289738">
    <property type="component" value="Chromosome A05"/>
</dbReference>
<evidence type="ECO:0000313" key="3">
    <source>
        <dbReference type="EMBL" id="RYR59835.1"/>
    </source>
</evidence>
<dbReference type="STRING" id="3818.A0A445D9J1"/>
<sequence length="158" mass="17789">MPLLCRVQLTLLWIGARFFKIQGLKLADLKNMVEDLSSNEGGQPCWRQMDLYEDSPASSEYSTGSTILPLSAGDIMEHSSHRDIETEMKTTQIKDKKEVDGCERGVIVTATLDQDMLPNLEEQINTYSAISTSSRVEFGSPVQRNKEWKNNGAKFDLE</sequence>
<dbReference type="AlphaFoldDB" id="A0A445D9J1"/>
<evidence type="ECO:0000256" key="1">
    <source>
        <dbReference type="SAM" id="MobiDB-lite"/>
    </source>
</evidence>
<dbReference type="EMBL" id="SDMP01000005">
    <property type="protein sequence ID" value="RYR59835.1"/>
    <property type="molecule type" value="Genomic_DNA"/>
</dbReference>
<proteinExistence type="predicted"/>
<comment type="caution">
    <text evidence="3">The sequence shown here is derived from an EMBL/GenBank/DDBJ whole genome shotgun (WGS) entry which is preliminary data.</text>
</comment>
<feature type="compositionally biased region" description="Basic and acidic residues" evidence="1">
    <location>
        <begin position="144"/>
        <end position="158"/>
    </location>
</feature>